<dbReference type="Pfam" id="PF13372">
    <property type="entry name" value="Alginate_exp"/>
    <property type="match status" value="2"/>
</dbReference>
<accession>A0A269XUJ5</accession>
<evidence type="ECO:0000313" key="3">
    <source>
        <dbReference type="EMBL" id="PAK76944.1"/>
    </source>
</evidence>
<reference evidence="3 4" key="1">
    <citation type="submission" date="2017-04" db="EMBL/GenBank/DDBJ databases">
        <title>Kefir bacterial isolates.</title>
        <authorList>
            <person name="Kim Y."/>
            <person name="Blasche S."/>
            <person name="Patil K.R."/>
        </authorList>
    </citation>
    <scope>NUCLEOTIDE SEQUENCE [LARGE SCALE GENOMIC DNA]</scope>
    <source>
        <strain evidence="3 4">KR</strain>
    </source>
</reference>
<dbReference type="OrthoDB" id="311329at2"/>
<evidence type="ECO:0000313" key="4">
    <source>
        <dbReference type="Proteomes" id="UP000216151"/>
    </source>
</evidence>
<organism evidence="3 4">
    <name type="scientific">Acetobacter fabarum</name>
    <dbReference type="NCBI Taxonomy" id="483199"/>
    <lineage>
        <taxon>Bacteria</taxon>
        <taxon>Pseudomonadati</taxon>
        <taxon>Pseudomonadota</taxon>
        <taxon>Alphaproteobacteria</taxon>
        <taxon>Acetobacterales</taxon>
        <taxon>Acetobacteraceae</taxon>
        <taxon>Acetobacter</taxon>
    </lineage>
</organism>
<feature type="domain" description="Alginate export" evidence="2">
    <location>
        <begin position="340"/>
        <end position="519"/>
    </location>
</feature>
<protein>
    <recommendedName>
        <fullName evidence="2">Alginate export domain-containing protein</fullName>
    </recommendedName>
</protein>
<proteinExistence type="predicted"/>
<comment type="caution">
    <text evidence="3">The sequence shown here is derived from an EMBL/GenBank/DDBJ whole genome shotgun (WGS) entry which is preliminary data.</text>
</comment>
<dbReference type="Proteomes" id="UP000216151">
    <property type="component" value="Unassembled WGS sequence"/>
</dbReference>
<feature type="region of interest" description="Disordered" evidence="1">
    <location>
        <begin position="18"/>
        <end position="73"/>
    </location>
</feature>
<keyword evidence="4" id="KW-1185">Reference proteome</keyword>
<sequence length="551" mass="60517">MISLLFLGGNTLASAETLKNQNNLPRDEKPSLATKSEAARPPPASSNVATTPASEAARLTKPSIPPTRPGSWGLFGGGDGSAAGFGIVAPYGQARWTEDWSYLARTPPQKRQQDWFNRLKYIPLNNSGSIWLSLSGESRLRYMFQNHPMMGTAGVSNSSMVLLRNQYAGDLHLGSHVRVYAELINAEAGGSNSYGYQAGTQRERLDLQQGFVELKGQLLGAHMGVMGGRQLFLDAPTSMQSIRDLPNVQQTWDGFRGYAIWKRFRVDLFDFMQTDRKPVGIFSDGTNYGGRLYGAYTSTALPAFRFFNSPSQLYFDAFFIGYLYNGTLAAIPTAQTGQLAAGSTRRDTEGGRLWGKLGDFNVNLTGMYQGGEFRPAKNGAIHPVHAFAVNGTILYNLPHQPRPLAFGVQADVFSGGNYNSSKGAVGTFATPYVPLPYYNDVTTSLTSQNLVGVGPLVQTKPLPTLQLRLHVPFFWRESTQDALYGIGKVYAPRNGLHGGYIGTIPQFQVSWNFVPHWEWTHDIAGVLTSHSVQQAGLQSGVFYMQTLRFMF</sequence>
<gene>
    <name evidence="3" type="ORF">B8X00_12395</name>
</gene>
<evidence type="ECO:0000256" key="1">
    <source>
        <dbReference type="SAM" id="MobiDB-lite"/>
    </source>
</evidence>
<evidence type="ECO:0000259" key="2">
    <source>
        <dbReference type="Pfam" id="PF13372"/>
    </source>
</evidence>
<dbReference type="EMBL" id="NCXK01000034">
    <property type="protein sequence ID" value="PAK76944.1"/>
    <property type="molecule type" value="Genomic_DNA"/>
</dbReference>
<name>A0A269XUJ5_9PROT</name>
<dbReference type="InterPro" id="IPR025388">
    <property type="entry name" value="Alginate_export_dom"/>
</dbReference>
<dbReference type="AlphaFoldDB" id="A0A269XUJ5"/>
<feature type="domain" description="Alginate export" evidence="2">
    <location>
        <begin position="131"/>
        <end position="270"/>
    </location>
</feature>